<dbReference type="PANTHER" id="PTHR43690:SF34">
    <property type="entry name" value="ZINC PROTEASE PQQL-LIKE"/>
    <property type="match status" value="1"/>
</dbReference>
<dbReference type="GO" id="GO:0006508">
    <property type="term" value="P:proteolysis"/>
    <property type="evidence" value="ECO:0007669"/>
    <property type="project" value="UniProtKB-KW"/>
</dbReference>
<evidence type="ECO:0000256" key="7">
    <source>
        <dbReference type="ARBA" id="ARBA00023049"/>
    </source>
</evidence>
<dbReference type="EMBL" id="FTMS01000013">
    <property type="protein sequence ID" value="SIQ71123.1"/>
    <property type="molecule type" value="Genomic_DNA"/>
</dbReference>
<dbReference type="GO" id="GO:0004222">
    <property type="term" value="F:metalloendopeptidase activity"/>
    <property type="evidence" value="ECO:0007669"/>
    <property type="project" value="InterPro"/>
</dbReference>
<evidence type="ECO:0000256" key="4">
    <source>
        <dbReference type="ARBA" id="ARBA00022723"/>
    </source>
</evidence>
<dbReference type="AlphaFoldDB" id="A0A1N6UZQ1"/>
<dbReference type="InterPro" id="IPR011765">
    <property type="entry name" value="Pept_M16_N"/>
</dbReference>
<feature type="domain" description="Peptidase M16 C-terminal" evidence="11">
    <location>
        <begin position="263"/>
        <end position="441"/>
    </location>
</feature>
<evidence type="ECO:0000259" key="10">
    <source>
        <dbReference type="Pfam" id="PF00675"/>
    </source>
</evidence>
<keyword evidence="6" id="KW-0862">Zinc</keyword>
<feature type="domain" description="Peptidase M16 C-terminal" evidence="11">
    <location>
        <begin position="745"/>
        <end position="931"/>
    </location>
</feature>
<organism evidence="12 13">
    <name type="scientific">Alkalispirochaeta americana</name>
    <dbReference type="NCBI Taxonomy" id="159291"/>
    <lineage>
        <taxon>Bacteria</taxon>
        <taxon>Pseudomonadati</taxon>
        <taxon>Spirochaetota</taxon>
        <taxon>Spirochaetia</taxon>
        <taxon>Spirochaetales</taxon>
        <taxon>Spirochaetaceae</taxon>
        <taxon>Alkalispirochaeta</taxon>
    </lineage>
</organism>
<accession>A0A1N6UZQ1</accession>
<dbReference type="Pfam" id="PF00675">
    <property type="entry name" value="Peptidase_M16"/>
    <property type="match status" value="1"/>
</dbReference>
<evidence type="ECO:0000256" key="9">
    <source>
        <dbReference type="SAM" id="MobiDB-lite"/>
    </source>
</evidence>
<dbReference type="SUPFAM" id="SSF63411">
    <property type="entry name" value="LuxS/MPP-like metallohydrolase"/>
    <property type="match status" value="4"/>
</dbReference>
<evidence type="ECO:0000256" key="6">
    <source>
        <dbReference type="ARBA" id="ARBA00022833"/>
    </source>
</evidence>
<keyword evidence="4" id="KW-0479">Metal-binding</keyword>
<evidence type="ECO:0000256" key="2">
    <source>
        <dbReference type="ARBA" id="ARBA00007261"/>
    </source>
</evidence>
<reference evidence="12 13" key="1">
    <citation type="submission" date="2017-01" db="EMBL/GenBank/DDBJ databases">
        <authorList>
            <person name="Mah S.A."/>
            <person name="Swanson W.J."/>
            <person name="Moy G.W."/>
            <person name="Vacquier V.D."/>
        </authorList>
    </citation>
    <scope>NUCLEOTIDE SEQUENCE [LARGE SCALE GENOMIC DNA]</scope>
    <source>
        <strain evidence="12 13">ASpG1</strain>
    </source>
</reference>
<dbReference type="PROSITE" id="PS00143">
    <property type="entry name" value="INSULINASE"/>
    <property type="match status" value="1"/>
</dbReference>
<feature type="region of interest" description="Disordered" evidence="9">
    <location>
        <begin position="545"/>
        <end position="568"/>
    </location>
</feature>
<evidence type="ECO:0000256" key="1">
    <source>
        <dbReference type="ARBA" id="ARBA00001947"/>
    </source>
</evidence>
<dbReference type="Proteomes" id="UP000186400">
    <property type="component" value="Unassembled WGS sequence"/>
</dbReference>
<dbReference type="PANTHER" id="PTHR43690">
    <property type="entry name" value="NARDILYSIN"/>
    <property type="match status" value="1"/>
</dbReference>
<evidence type="ECO:0000259" key="11">
    <source>
        <dbReference type="Pfam" id="PF05193"/>
    </source>
</evidence>
<gene>
    <name evidence="12" type="ORF">SAMN05920897_11382</name>
</gene>
<sequence length="1002" mass="113118">MKRRYSIFSAPLVSVRRFFSHREISALVIALFLGLAIVLTPLAAGGRREKPQPQPSAEEIIPSRESLNTSAPREAPSFLEEELPFSRDIRRGTLENGLDFFLKSHSWPEETVVLRLVVDAGSVLEEEDQRGLAHFVEHMAFNGTESFPEGELVAYLESLGRRFGPDINAYTSFDETVYKLELPGKDEDALRQGFQVMKEWASALTFDNDAIDRERGVIVEEWRRGRGAAGRIMDQHIPVIFQGSRYARRLPIGDMEVVRTAPRERLVDFFERWYRPDNMALIVVGDLPLDKLEELTRHYLGSIPAPDTPLERTRHPGPSGEGRRVSIASDAEATANRISLYGLSPHTPQRTVGDYRQALVLNLFSSIMNERLREETRSPDSPLSSGGVGMSSFLHDTEIAVAQAVARNEKVREALEVLVTELERVRRFGFSEGELHRARARMIQGIDNALINADTRESASLADELVRHRTRQEPVPGIDYEHRLYHDLLPEITLEEVSAQVSRFLESPELVLLASLRDDGQGRLPDGSPLPSRDELLHIIDDVKTRPLTPPDKEDRQELLSTTPAEGGKILERRDHPQVETREFLLSNGIRLFVRPSDYRSDEILFAAHSPGGFQKITDPLVTAARLAPAVASESGLGELSASALERALAGRSVRISTDIGLTAERMTGSTRQEDLETLFQLLYLNLASPRFDQAALDTVKQQHLQALRGRDASPQGIFQRQFQELYSAGDPRKAPLTIAKVEAITLEEVQLAHQQWFHDTREIALFFTGSLDPEETARLAADYLGGIAPPGEPHHPVKEEDRAFPSRSFSLPGELIQETVRAGSEEIAQVAILFHNDYSWSQEENHRWNSLGDLLNLRLREVIREEEGGTYGVRATAWRQQLPDPQAFLQISFGMDPERSHDLIQRTLEVLQEVLDEPASESALQRIKAQQRERYRRNQRENSYWLNSLVFSWEQGRDFAAILDLPDLIESLSAEDIQSAARRYIHMDQRLEVLLLPGLVE</sequence>
<evidence type="ECO:0000256" key="8">
    <source>
        <dbReference type="RuleBase" id="RU004447"/>
    </source>
</evidence>
<evidence type="ECO:0000256" key="5">
    <source>
        <dbReference type="ARBA" id="ARBA00022801"/>
    </source>
</evidence>
<proteinExistence type="inferred from homology"/>
<dbReference type="InterPro" id="IPR001431">
    <property type="entry name" value="Pept_M16_Zn_BS"/>
</dbReference>
<feature type="compositionally biased region" description="Basic and acidic residues" evidence="9">
    <location>
        <begin position="545"/>
        <end position="558"/>
    </location>
</feature>
<keyword evidence="7" id="KW-0482">Metalloprotease</keyword>
<dbReference type="GO" id="GO:0046872">
    <property type="term" value="F:metal ion binding"/>
    <property type="evidence" value="ECO:0007669"/>
    <property type="project" value="UniProtKB-KW"/>
</dbReference>
<feature type="region of interest" description="Disordered" evidence="9">
    <location>
        <begin position="46"/>
        <end position="77"/>
    </location>
</feature>
<comment type="cofactor">
    <cofactor evidence="1">
        <name>Zn(2+)</name>
        <dbReference type="ChEBI" id="CHEBI:29105"/>
    </cofactor>
</comment>
<comment type="similarity">
    <text evidence="2 8">Belongs to the peptidase M16 family.</text>
</comment>
<dbReference type="Gene3D" id="3.30.830.10">
    <property type="entry name" value="Metalloenzyme, LuxS/M16 peptidase-like"/>
    <property type="match status" value="4"/>
</dbReference>
<dbReference type="STRING" id="159291.SAMN05920897_11382"/>
<dbReference type="InterPro" id="IPR011249">
    <property type="entry name" value="Metalloenz_LuxS/M16"/>
</dbReference>
<feature type="region of interest" description="Disordered" evidence="9">
    <location>
        <begin position="303"/>
        <end position="324"/>
    </location>
</feature>
<dbReference type="RefSeq" id="WP_076489286.1">
    <property type="nucleotide sequence ID" value="NZ_FTMS01000013.1"/>
</dbReference>
<dbReference type="OrthoDB" id="9811314at2"/>
<protein>
    <submittedName>
        <fullName evidence="12">Zinc protease</fullName>
    </submittedName>
</protein>
<dbReference type="InterPro" id="IPR007863">
    <property type="entry name" value="Peptidase_M16_C"/>
</dbReference>
<dbReference type="Pfam" id="PF05193">
    <property type="entry name" value="Peptidase_M16_C"/>
    <property type="match status" value="2"/>
</dbReference>
<name>A0A1N6UZQ1_9SPIO</name>
<evidence type="ECO:0000313" key="12">
    <source>
        <dbReference type="EMBL" id="SIQ71123.1"/>
    </source>
</evidence>
<keyword evidence="5" id="KW-0378">Hydrolase</keyword>
<dbReference type="InterPro" id="IPR050626">
    <property type="entry name" value="Peptidase_M16"/>
</dbReference>
<evidence type="ECO:0000313" key="13">
    <source>
        <dbReference type="Proteomes" id="UP000186400"/>
    </source>
</evidence>
<evidence type="ECO:0000256" key="3">
    <source>
        <dbReference type="ARBA" id="ARBA00022670"/>
    </source>
</evidence>
<keyword evidence="13" id="KW-1185">Reference proteome</keyword>
<feature type="domain" description="Peptidase M16 N-terminal" evidence="10">
    <location>
        <begin position="105"/>
        <end position="221"/>
    </location>
</feature>
<keyword evidence="3 12" id="KW-0645">Protease</keyword>